<dbReference type="SUPFAM" id="SSF51735">
    <property type="entry name" value="NAD(P)-binding Rossmann-fold domains"/>
    <property type="match status" value="1"/>
</dbReference>
<feature type="domain" description="XdhC Rossmann" evidence="2">
    <location>
        <begin position="191"/>
        <end position="333"/>
    </location>
</feature>
<protein>
    <submittedName>
        <fullName evidence="3">Xanthine dehydrogenase accessory factor</fullName>
    </submittedName>
</protein>
<organism evidence="3 4">
    <name type="scientific">Halodesulfovibrio aestuarii</name>
    <dbReference type="NCBI Taxonomy" id="126333"/>
    <lineage>
        <taxon>Bacteria</taxon>
        <taxon>Pseudomonadati</taxon>
        <taxon>Thermodesulfobacteriota</taxon>
        <taxon>Desulfovibrionia</taxon>
        <taxon>Desulfovibrionales</taxon>
        <taxon>Desulfovibrionaceae</taxon>
        <taxon>Halodesulfovibrio</taxon>
    </lineage>
</organism>
<dbReference type="InterPro" id="IPR052698">
    <property type="entry name" value="MoCofactor_Util/Proc"/>
</dbReference>
<gene>
    <name evidence="3" type="ORF">SAMN05660830_01964</name>
</gene>
<dbReference type="InterPro" id="IPR003777">
    <property type="entry name" value="XdhC_CoxI"/>
</dbReference>
<sequence>MNSILSDITNKLATHNCVLATVISSTGSTPRSSGAHMLICPEGEFYGTIGGGLVEAKVQETGARFLPGKTGAAALHFYELDNTKAGALGMSCGGSLTVLLERLTPDHYTEFVQLKNDVLKGNASSREAYYVQNSDIWTRITADQLADAKYADALHSIRASKEAATSDTGPLLLNEHSLQYFSETYHPTATVIIAGAGHVAKPTAEIAHIAGFSVIVLDDRDDFANTKRFPNAHVMVVDSLDDILSDVTVHKDCYVVIVTRGHEHDKTVLQQILTTPAKYIGMIGSKSKRDGLYERLREEGVTDEAIARCHCPIGLPLGGRTPEEIAVSIIAEIVQTKAQG</sequence>
<dbReference type="Pfam" id="PF02625">
    <property type="entry name" value="XdhC_CoxI"/>
    <property type="match status" value="1"/>
</dbReference>
<dbReference type="Proteomes" id="UP000184001">
    <property type="component" value="Unassembled WGS sequence"/>
</dbReference>
<dbReference type="Gene3D" id="3.40.50.720">
    <property type="entry name" value="NAD(P)-binding Rossmann-like Domain"/>
    <property type="match status" value="1"/>
</dbReference>
<accession>A0A8G2FBE1</accession>
<reference evidence="3 4" key="1">
    <citation type="submission" date="2016-11" db="EMBL/GenBank/DDBJ databases">
        <authorList>
            <person name="Varghese N."/>
            <person name="Submissions S."/>
        </authorList>
    </citation>
    <scope>NUCLEOTIDE SEQUENCE [LARGE SCALE GENOMIC DNA]</scope>
    <source>
        <strain evidence="3 4">DSM 17919</strain>
    </source>
</reference>
<dbReference type="PANTHER" id="PTHR30388:SF6">
    <property type="entry name" value="XANTHINE DEHYDROGENASE SUBUNIT A-RELATED"/>
    <property type="match status" value="1"/>
</dbReference>
<proteinExistence type="predicted"/>
<evidence type="ECO:0000259" key="2">
    <source>
        <dbReference type="Pfam" id="PF13478"/>
    </source>
</evidence>
<dbReference type="RefSeq" id="WP_020000037.1">
    <property type="nucleotide sequence ID" value="NZ_CP192217.1"/>
</dbReference>
<evidence type="ECO:0000259" key="1">
    <source>
        <dbReference type="Pfam" id="PF02625"/>
    </source>
</evidence>
<comment type="caution">
    <text evidence="3">The sequence shown here is derived from an EMBL/GenBank/DDBJ whole genome shotgun (WGS) entry which is preliminary data.</text>
</comment>
<feature type="domain" description="XdhC- CoxI" evidence="1">
    <location>
        <begin position="15"/>
        <end position="69"/>
    </location>
</feature>
<dbReference type="PANTHER" id="PTHR30388">
    <property type="entry name" value="ALDEHYDE OXIDOREDUCTASE MOLYBDENUM COFACTOR ASSEMBLY PROTEIN"/>
    <property type="match status" value="1"/>
</dbReference>
<dbReference type="NCBIfam" id="NF045664">
    <property type="entry name" value="XdhC_rel_AOR"/>
    <property type="match status" value="1"/>
</dbReference>
<name>A0A8G2FBE1_9BACT</name>
<dbReference type="InterPro" id="IPR027051">
    <property type="entry name" value="XdhC_Rossmann_dom"/>
</dbReference>
<dbReference type="AlphaFoldDB" id="A0A8G2FBE1"/>
<dbReference type="EMBL" id="FQZR01000004">
    <property type="protein sequence ID" value="SHJ25964.1"/>
    <property type="molecule type" value="Genomic_DNA"/>
</dbReference>
<evidence type="ECO:0000313" key="3">
    <source>
        <dbReference type="EMBL" id="SHJ25964.1"/>
    </source>
</evidence>
<evidence type="ECO:0000313" key="4">
    <source>
        <dbReference type="Proteomes" id="UP000184001"/>
    </source>
</evidence>
<dbReference type="InterPro" id="IPR036291">
    <property type="entry name" value="NAD(P)-bd_dom_sf"/>
</dbReference>
<dbReference type="Pfam" id="PF13478">
    <property type="entry name" value="XdhC_C"/>
    <property type="match status" value="1"/>
</dbReference>